<gene>
    <name evidence="1" type="ORF">CKA38_02610</name>
</gene>
<proteinExistence type="predicted"/>
<name>A0A2U8E0I9_9BACT</name>
<sequence length="128" mass="14516">MPNEPHQFSRAAQELIGSFRKIPDETPRRMRIRPTKDMGGLVQDLLVKYKIGIESEESVIREHWAEVAGPANAHYSHVRDLDQRGCLTVLASHAVVRNELFLHRKMLLQKIQKLPGCAKVKALTIRAG</sequence>
<dbReference type="Proteomes" id="UP000244896">
    <property type="component" value="Chromosome"/>
</dbReference>
<dbReference type="Pfam" id="PF05258">
    <property type="entry name" value="DciA"/>
    <property type="match status" value="1"/>
</dbReference>
<dbReference type="PANTHER" id="PTHR36456">
    <property type="entry name" value="UPF0232 PROTEIN SCO3875"/>
    <property type="match status" value="1"/>
</dbReference>
<evidence type="ECO:0000313" key="1">
    <source>
        <dbReference type="EMBL" id="AWI08295.1"/>
    </source>
</evidence>
<dbReference type="OrthoDB" id="194958at2"/>
<dbReference type="KEGG" id="elut:CKA38_02610"/>
<evidence type="ECO:0008006" key="3">
    <source>
        <dbReference type="Google" id="ProtNLM"/>
    </source>
</evidence>
<dbReference type="InterPro" id="IPR007922">
    <property type="entry name" value="DciA-like"/>
</dbReference>
<dbReference type="AlphaFoldDB" id="A0A2U8E0I9"/>
<keyword evidence="2" id="KW-1185">Reference proteome</keyword>
<reference evidence="1 2" key="1">
    <citation type="journal article" date="2018" name="Syst. Appl. Microbiol.">
        <title>Ereboglobus luteus gen. nov. sp. nov. from cockroach guts, and new insights into the oxygen relationship of the genera Opitutus and Didymococcus (Verrucomicrobia: Opitutaceae).</title>
        <authorList>
            <person name="Tegtmeier D."/>
            <person name="Belitz A."/>
            <person name="Radek R."/>
            <person name="Heimerl T."/>
            <person name="Brune A."/>
        </authorList>
    </citation>
    <scope>NUCLEOTIDE SEQUENCE [LARGE SCALE GENOMIC DNA]</scope>
    <source>
        <strain evidence="1 2">Ho45</strain>
    </source>
</reference>
<dbReference type="EMBL" id="CP023004">
    <property type="protein sequence ID" value="AWI08295.1"/>
    <property type="molecule type" value="Genomic_DNA"/>
</dbReference>
<accession>A0A2U8E0I9</accession>
<organism evidence="1 2">
    <name type="scientific">Ereboglobus luteus</name>
    <dbReference type="NCBI Taxonomy" id="1796921"/>
    <lineage>
        <taxon>Bacteria</taxon>
        <taxon>Pseudomonadati</taxon>
        <taxon>Verrucomicrobiota</taxon>
        <taxon>Opitutia</taxon>
        <taxon>Opitutales</taxon>
        <taxon>Opitutaceae</taxon>
        <taxon>Ereboglobus</taxon>
    </lineage>
</organism>
<dbReference type="PANTHER" id="PTHR36456:SF1">
    <property type="entry name" value="UPF0232 PROTEIN SCO3875"/>
    <property type="match status" value="1"/>
</dbReference>
<dbReference type="RefSeq" id="WP_108824100.1">
    <property type="nucleotide sequence ID" value="NZ_CP023004.1"/>
</dbReference>
<protein>
    <recommendedName>
        <fullName evidence="3">DUF721 domain-containing protein</fullName>
    </recommendedName>
</protein>
<evidence type="ECO:0000313" key="2">
    <source>
        <dbReference type="Proteomes" id="UP000244896"/>
    </source>
</evidence>